<protein>
    <submittedName>
        <fullName evidence="2">Uncharacterized protein</fullName>
    </submittedName>
</protein>
<proteinExistence type="predicted"/>
<dbReference type="Proteomes" id="UP001295684">
    <property type="component" value="Unassembled WGS sequence"/>
</dbReference>
<evidence type="ECO:0000313" key="3">
    <source>
        <dbReference type="Proteomes" id="UP001295684"/>
    </source>
</evidence>
<evidence type="ECO:0000256" key="1">
    <source>
        <dbReference type="SAM" id="MobiDB-lite"/>
    </source>
</evidence>
<dbReference type="AlphaFoldDB" id="A0AAD1UBX0"/>
<evidence type="ECO:0000313" key="2">
    <source>
        <dbReference type="EMBL" id="CAI2365987.1"/>
    </source>
</evidence>
<reference evidence="2" key="1">
    <citation type="submission" date="2023-07" db="EMBL/GenBank/DDBJ databases">
        <authorList>
            <consortium name="AG Swart"/>
            <person name="Singh M."/>
            <person name="Singh A."/>
            <person name="Seah K."/>
            <person name="Emmerich C."/>
        </authorList>
    </citation>
    <scope>NUCLEOTIDE SEQUENCE</scope>
    <source>
        <strain evidence="2">DP1</strain>
    </source>
</reference>
<gene>
    <name evidence="2" type="ORF">ECRASSUSDP1_LOCUS7256</name>
</gene>
<feature type="region of interest" description="Disordered" evidence="1">
    <location>
        <begin position="20"/>
        <end position="44"/>
    </location>
</feature>
<accession>A0AAD1UBX0</accession>
<dbReference type="EMBL" id="CAMPGE010007061">
    <property type="protein sequence ID" value="CAI2365987.1"/>
    <property type="molecule type" value="Genomic_DNA"/>
</dbReference>
<comment type="caution">
    <text evidence="2">The sequence shown here is derived from an EMBL/GenBank/DDBJ whole genome shotgun (WGS) entry which is preliminary data.</text>
</comment>
<organism evidence="2 3">
    <name type="scientific">Euplotes crassus</name>
    <dbReference type="NCBI Taxonomy" id="5936"/>
    <lineage>
        <taxon>Eukaryota</taxon>
        <taxon>Sar</taxon>
        <taxon>Alveolata</taxon>
        <taxon>Ciliophora</taxon>
        <taxon>Intramacronucleata</taxon>
        <taxon>Spirotrichea</taxon>
        <taxon>Hypotrichia</taxon>
        <taxon>Euplotida</taxon>
        <taxon>Euplotidae</taxon>
        <taxon>Moneuplotes</taxon>
    </lineage>
</organism>
<sequence>MISRLKNYLCCIKNDSADDLDSKGRRPSMSNNSKYSKRHKDNSKGNIAAQLSPNVHNQAGQSCVNVKIKSTSQESALACQNMNIKGIKDIVQDKKPSKESSKRLLYKEESKLRMSKNAEDNELIKEMVRDSKARPDDSSVSDSLNQKQPSIKINIIKDSSKAAAAEKENYLQLSNIDESMLRSACLGQVYDDSIDKVVRKSRSRIRSQCVNKKAQQRERRIRSVRKSLLSMV</sequence>
<name>A0AAD1UBX0_EUPCR</name>
<keyword evidence="3" id="KW-1185">Reference proteome</keyword>